<dbReference type="EMBL" id="KV454544">
    <property type="protein sequence ID" value="ODV65415.1"/>
    <property type="molecule type" value="Genomic_DNA"/>
</dbReference>
<evidence type="ECO:0000313" key="3">
    <source>
        <dbReference type="Proteomes" id="UP000095085"/>
    </source>
</evidence>
<dbReference type="OrthoDB" id="6417021at2759"/>
<evidence type="ECO:0000256" key="1">
    <source>
        <dbReference type="ARBA" id="ARBA00034736"/>
    </source>
</evidence>
<proteinExistence type="inferred from homology"/>
<dbReference type="InterPro" id="IPR018870">
    <property type="entry name" value="Tti2"/>
</dbReference>
<keyword evidence="3" id="KW-1185">Reference proteome</keyword>
<gene>
    <name evidence="2" type="ORF">HYPBUDRAFT_150067</name>
</gene>
<comment type="similarity">
    <text evidence="1">Belongs to the TTI2 family.</text>
</comment>
<dbReference type="AlphaFoldDB" id="A0A1E4RE72"/>
<dbReference type="GeneID" id="30994798"/>
<dbReference type="RefSeq" id="XP_020074482.1">
    <property type="nucleotide sequence ID" value="XM_020220248.1"/>
</dbReference>
<protein>
    <submittedName>
        <fullName evidence="2">Uncharacterized protein</fullName>
    </submittedName>
</protein>
<sequence length="542" mass="62473">MPIPWEFITGKLAIDRELVLDKRLSEDQVHKLKIEIDNNHLELSSIDLHQLPKSAYFILETLLISANDEEQLLEISKQLIKSLEIPDHQWNWLEHDFDIVSSNYYKIRILRILVEKLHPKSEELAWKLVIALSYHINPNVPWSNNMNSEILKDVLNQNGIQELIEKNILNFVYEDLKPTLLTFQKNLKKSDFSLANPNVSGSGYAVAKTHNKSLLHGGLRPKLGFSGINESINSEDVRKTFKTSSDIRSLSMVWFTIYVSSSKSHYNEYWPLITSFILNVFDDHEALFKVQGCKLLKFLVEKLHPIPGQTHFLVKTGLQDLFIESVKICLSYLPQLTPVEESIFILSNAYPVIYELVSLNDESKETLREFVDIINGNILTSISHIQDRVDEHMVDLNILLIQQIGVIIEFYLKENILVCLSRVNFILSQTITSPFTIDKTKGTQLIDAAIQIQLKILRAVQSLNDPEAMSLILNYRYDFLAAWTILIKRLEKTSYEFDTSNIKIAFQVLKDICKSINKLEELKDDVHKISTHTPQINEIFSI</sequence>
<dbReference type="Pfam" id="PF10521">
    <property type="entry name" value="Tti2"/>
    <property type="match status" value="1"/>
</dbReference>
<dbReference type="STRING" id="984485.A0A1E4RE72"/>
<organism evidence="2 3">
    <name type="scientific">Hyphopichia burtonii NRRL Y-1933</name>
    <dbReference type="NCBI Taxonomy" id="984485"/>
    <lineage>
        <taxon>Eukaryota</taxon>
        <taxon>Fungi</taxon>
        <taxon>Dikarya</taxon>
        <taxon>Ascomycota</taxon>
        <taxon>Saccharomycotina</taxon>
        <taxon>Pichiomycetes</taxon>
        <taxon>Debaryomycetaceae</taxon>
        <taxon>Hyphopichia</taxon>
    </lineage>
</organism>
<dbReference type="Proteomes" id="UP000095085">
    <property type="component" value="Unassembled WGS sequence"/>
</dbReference>
<evidence type="ECO:0000313" key="2">
    <source>
        <dbReference type="EMBL" id="ODV65415.1"/>
    </source>
</evidence>
<name>A0A1E4RE72_9ASCO</name>
<reference evidence="3" key="1">
    <citation type="submission" date="2016-05" db="EMBL/GenBank/DDBJ databases">
        <title>Comparative genomics of biotechnologically important yeasts.</title>
        <authorList>
            <consortium name="DOE Joint Genome Institute"/>
            <person name="Riley R."/>
            <person name="Haridas S."/>
            <person name="Wolfe K.H."/>
            <person name="Lopes M.R."/>
            <person name="Hittinger C.T."/>
            <person name="Goker M."/>
            <person name="Salamov A."/>
            <person name="Wisecaver J."/>
            <person name="Long T.M."/>
            <person name="Aerts A.L."/>
            <person name="Barry K."/>
            <person name="Choi C."/>
            <person name="Clum A."/>
            <person name="Coughlan A.Y."/>
            <person name="Deshpande S."/>
            <person name="Douglass A.P."/>
            <person name="Hanson S.J."/>
            <person name="Klenk H.-P."/>
            <person name="Labutti K."/>
            <person name="Lapidus A."/>
            <person name="Lindquist E."/>
            <person name="Lipzen A."/>
            <person name="Meier-Kolthoff J.P."/>
            <person name="Ohm R.A."/>
            <person name="Otillar R.P."/>
            <person name="Pangilinan J."/>
            <person name="Peng Y."/>
            <person name="Rokas A."/>
            <person name="Rosa C.A."/>
            <person name="Scheuner C."/>
            <person name="Sibirny A.A."/>
            <person name="Slot J.C."/>
            <person name="Stielow J.B."/>
            <person name="Sun H."/>
            <person name="Kurtzman C.P."/>
            <person name="Blackwell M."/>
            <person name="Grigoriev I.V."/>
            <person name="Jeffries T.W."/>
        </authorList>
    </citation>
    <scope>NUCLEOTIDE SEQUENCE [LARGE SCALE GENOMIC DNA]</scope>
    <source>
        <strain evidence="3">NRRL Y-1933</strain>
    </source>
</reference>
<dbReference type="GO" id="GO:0110078">
    <property type="term" value="C:TTT Hsp90 cochaperone complex"/>
    <property type="evidence" value="ECO:0007669"/>
    <property type="project" value="InterPro"/>
</dbReference>
<accession>A0A1E4RE72</accession>